<name>A0A1W5ZWX1_9BACI</name>
<evidence type="ECO:0000259" key="1">
    <source>
        <dbReference type="SMART" id="SM00871"/>
    </source>
</evidence>
<dbReference type="InterPro" id="IPR029442">
    <property type="entry name" value="GyrI-like"/>
</dbReference>
<dbReference type="STRING" id="402384.HM131_13685"/>
<dbReference type="RefSeq" id="WP_085030297.1">
    <property type="nucleotide sequence ID" value="NZ_CP020772.1"/>
</dbReference>
<dbReference type="SMART" id="SM00871">
    <property type="entry name" value="AraC_E_bind"/>
    <property type="match status" value="1"/>
</dbReference>
<keyword evidence="3" id="KW-1185">Reference proteome</keyword>
<accession>A0A1W5ZWX1</accession>
<dbReference type="KEGG" id="hmn:HM131_13685"/>
<organism evidence="2 3">
    <name type="scientific">Halobacillus mangrovi</name>
    <dbReference type="NCBI Taxonomy" id="402384"/>
    <lineage>
        <taxon>Bacteria</taxon>
        <taxon>Bacillati</taxon>
        <taxon>Bacillota</taxon>
        <taxon>Bacilli</taxon>
        <taxon>Bacillales</taxon>
        <taxon>Bacillaceae</taxon>
        <taxon>Halobacillus</taxon>
    </lineage>
</organism>
<dbReference type="InterPro" id="IPR010499">
    <property type="entry name" value="AraC_E-bd"/>
</dbReference>
<dbReference type="EMBL" id="CP020772">
    <property type="protein sequence ID" value="ARI77836.1"/>
    <property type="molecule type" value="Genomic_DNA"/>
</dbReference>
<dbReference type="Gene3D" id="3.20.80.10">
    <property type="entry name" value="Regulatory factor, effector binding domain"/>
    <property type="match status" value="1"/>
</dbReference>
<sequence length="160" mass="19152">MTPELIQLKTKKLIGKSMQMSLNDDHTVELWRSFMPKLKTIKDRIDDNLYNMKVFEEKLDPARFTPDTLFHKWAAVEVREFDEKQNELEPIILNGGLYAMFYHHGPASEFHKTLQSFYEEWLPASDYLIDEREHFERFTKEYDPLDPNAVEEVWIPVKKK</sequence>
<dbReference type="AlphaFoldDB" id="A0A1W5ZWX1"/>
<dbReference type="Proteomes" id="UP000192527">
    <property type="component" value="Chromosome"/>
</dbReference>
<reference evidence="2 3" key="1">
    <citation type="submission" date="2017-04" db="EMBL/GenBank/DDBJ databases">
        <title>The whole genome sequencing and assembly of Halobacillus mangrovi strain.</title>
        <authorList>
            <person name="Lee S.-J."/>
            <person name="Park M.-K."/>
            <person name="Kim J.-Y."/>
            <person name="Lee Y.-J."/>
            <person name="Yi H."/>
            <person name="Bahn Y.-S."/>
            <person name="Kim J.F."/>
            <person name="Lee D.-W."/>
        </authorList>
    </citation>
    <scope>NUCLEOTIDE SEQUENCE [LARGE SCALE GENOMIC DNA]</scope>
    <source>
        <strain evidence="2 3">KTB 131</strain>
    </source>
</reference>
<dbReference type="OrthoDB" id="5337216at2"/>
<dbReference type="InterPro" id="IPR011256">
    <property type="entry name" value="Reg_factor_effector_dom_sf"/>
</dbReference>
<proteinExistence type="predicted"/>
<protein>
    <recommendedName>
        <fullName evidence="1">AraC effector-binding domain-containing protein</fullName>
    </recommendedName>
</protein>
<feature type="domain" description="AraC effector-binding" evidence="1">
    <location>
        <begin position="1"/>
        <end position="158"/>
    </location>
</feature>
<gene>
    <name evidence="2" type="ORF">HM131_13685</name>
</gene>
<evidence type="ECO:0000313" key="2">
    <source>
        <dbReference type="EMBL" id="ARI77836.1"/>
    </source>
</evidence>
<dbReference type="SUPFAM" id="SSF55136">
    <property type="entry name" value="Probable bacterial effector-binding domain"/>
    <property type="match status" value="1"/>
</dbReference>
<dbReference type="Pfam" id="PF06445">
    <property type="entry name" value="GyrI-like"/>
    <property type="match status" value="1"/>
</dbReference>
<evidence type="ECO:0000313" key="3">
    <source>
        <dbReference type="Proteomes" id="UP000192527"/>
    </source>
</evidence>